<feature type="domain" description="N-acetyltransferase" evidence="1">
    <location>
        <begin position="20"/>
        <end position="196"/>
    </location>
</feature>
<dbReference type="CDD" id="cd04301">
    <property type="entry name" value="NAT_SF"/>
    <property type="match status" value="1"/>
</dbReference>
<keyword evidence="3" id="KW-1185">Reference proteome</keyword>
<dbReference type="GO" id="GO:0016747">
    <property type="term" value="F:acyltransferase activity, transferring groups other than amino-acyl groups"/>
    <property type="evidence" value="ECO:0007669"/>
    <property type="project" value="InterPro"/>
</dbReference>
<comment type="caution">
    <text evidence="2">The sequence shown here is derived from an EMBL/GenBank/DDBJ whole genome shotgun (WGS) entry which is preliminary data.</text>
</comment>
<gene>
    <name evidence="2" type="ORF">DAPK24_053550</name>
</gene>
<evidence type="ECO:0000313" key="2">
    <source>
        <dbReference type="EMBL" id="GMM48757.1"/>
    </source>
</evidence>
<evidence type="ECO:0000259" key="1">
    <source>
        <dbReference type="PROSITE" id="PS51186"/>
    </source>
</evidence>
<dbReference type="Gene3D" id="3.40.630.30">
    <property type="match status" value="1"/>
</dbReference>
<dbReference type="InterPro" id="IPR053013">
    <property type="entry name" value="LAT"/>
</dbReference>
<dbReference type="Proteomes" id="UP001378960">
    <property type="component" value="Unassembled WGS sequence"/>
</dbReference>
<dbReference type="PANTHER" id="PTHR34815">
    <property type="entry name" value="LYSINE ACETYLTRANSFERASE"/>
    <property type="match status" value="1"/>
</dbReference>
<proteinExistence type="predicted"/>
<reference evidence="2 3" key="1">
    <citation type="journal article" date="2023" name="Elife">
        <title>Identification of key yeast species and microbe-microbe interactions impacting larval growth of Drosophila in the wild.</title>
        <authorList>
            <person name="Mure A."/>
            <person name="Sugiura Y."/>
            <person name="Maeda R."/>
            <person name="Honda K."/>
            <person name="Sakurai N."/>
            <person name="Takahashi Y."/>
            <person name="Watada M."/>
            <person name="Katoh T."/>
            <person name="Gotoh A."/>
            <person name="Gotoh Y."/>
            <person name="Taniguchi I."/>
            <person name="Nakamura K."/>
            <person name="Hayashi T."/>
            <person name="Katayama T."/>
            <person name="Uemura T."/>
            <person name="Hattori Y."/>
        </authorList>
    </citation>
    <scope>NUCLEOTIDE SEQUENCE [LARGE SCALE GENOMIC DNA]</scope>
    <source>
        <strain evidence="2 3">PK-24</strain>
    </source>
</reference>
<name>A0AAV5RCT0_PICKL</name>
<protein>
    <recommendedName>
        <fullName evidence="1">N-acetyltransferase domain-containing protein</fullName>
    </recommendedName>
</protein>
<dbReference type="InterPro" id="IPR000182">
    <property type="entry name" value="GNAT_dom"/>
</dbReference>
<dbReference type="Pfam" id="PF00583">
    <property type="entry name" value="Acetyltransf_1"/>
    <property type="match status" value="1"/>
</dbReference>
<dbReference type="SUPFAM" id="SSF55729">
    <property type="entry name" value="Acyl-CoA N-acyltransferases (Nat)"/>
    <property type="match status" value="1"/>
</dbReference>
<sequence>MSYTINQINNKFNLNDEGLMKIRKIYENLSVSFKGPLTIKDFQFLEMEHFEDINGKSQFFYLTSNNGDIVSTCEIVPRKGYHENSLNLLLTMVYTNPNYRKKGLVSKLLNWVIKFYENQTIDHDDTIILSESITNKECMEYFNEAVPLKFRESNNINWSLYSIVGTFYQQFGFNPCDEINWFQINSSDFPNEGEFQINETNEKLLTNEDIDDYYFNEKYNFTPVNDTQLQNCSLEESSYAGFVARYQSYIEFNKDKFKDDDIKFAKNCGFYIKEIVNGKEYETIAFICPFFFMNRIVINRIFTNVEDETIFTRHWERITKFVSNYAQNVWKTIPGLETYSNSDKLVMTANNDIVVKSENLNVKNITAIIKKSTGWEDVGLGMVLPMIRDWKSLKSPPSKLAHNGHWSFM</sequence>
<dbReference type="InterPro" id="IPR016181">
    <property type="entry name" value="Acyl_CoA_acyltransferase"/>
</dbReference>
<dbReference type="PANTHER" id="PTHR34815:SF2">
    <property type="entry name" value="N-ACETYLTRANSFERASE DOMAIN-CONTAINING PROTEIN"/>
    <property type="match status" value="1"/>
</dbReference>
<dbReference type="AlphaFoldDB" id="A0AAV5RCT0"/>
<evidence type="ECO:0000313" key="3">
    <source>
        <dbReference type="Proteomes" id="UP001378960"/>
    </source>
</evidence>
<accession>A0AAV5RCT0</accession>
<organism evidence="2 3">
    <name type="scientific">Pichia kluyveri</name>
    <name type="common">Yeast</name>
    <dbReference type="NCBI Taxonomy" id="36015"/>
    <lineage>
        <taxon>Eukaryota</taxon>
        <taxon>Fungi</taxon>
        <taxon>Dikarya</taxon>
        <taxon>Ascomycota</taxon>
        <taxon>Saccharomycotina</taxon>
        <taxon>Pichiomycetes</taxon>
        <taxon>Pichiales</taxon>
        <taxon>Pichiaceae</taxon>
        <taxon>Pichia</taxon>
    </lineage>
</organism>
<dbReference type="PROSITE" id="PS51186">
    <property type="entry name" value="GNAT"/>
    <property type="match status" value="1"/>
</dbReference>
<dbReference type="EMBL" id="BTGB01000009">
    <property type="protein sequence ID" value="GMM48757.1"/>
    <property type="molecule type" value="Genomic_DNA"/>
</dbReference>